<dbReference type="PANTHER" id="PTHR22642:SF2">
    <property type="entry name" value="PROTEIN LONG AFTER FAR-RED 3"/>
    <property type="match status" value="1"/>
</dbReference>
<protein>
    <submittedName>
        <fullName evidence="3">Amidohydrolase</fullName>
    </submittedName>
</protein>
<evidence type="ECO:0000256" key="1">
    <source>
        <dbReference type="SAM" id="MobiDB-lite"/>
    </source>
</evidence>
<dbReference type="InterPro" id="IPR033932">
    <property type="entry name" value="YtcJ-like"/>
</dbReference>
<feature type="region of interest" description="Disordered" evidence="1">
    <location>
        <begin position="1"/>
        <end position="27"/>
    </location>
</feature>
<dbReference type="Pfam" id="PF07969">
    <property type="entry name" value="Amidohydro_3"/>
    <property type="match status" value="1"/>
</dbReference>
<keyword evidence="4" id="KW-1185">Reference proteome</keyword>
<dbReference type="InterPro" id="IPR032466">
    <property type="entry name" value="Metal_Hydrolase"/>
</dbReference>
<gene>
    <name evidence="3" type="ORF">FN976_06665</name>
</gene>
<dbReference type="GO" id="GO:0016810">
    <property type="term" value="F:hydrolase activity, acting on carbon-nitrogen (but not peptide) bonds"/>
    <property type="evidence" value="ECO:0007669"/>
    <property type="project" value="InterPro"/>
</dbReference>
<evidence type="ECO:0000313" key="4">
    <source>
        <dbReference type="Proteomes" id="UP000318199"/>
    </source>
</evidence>
<dbReference type="OrthoDB" id="9031471at2"/>
<feature type="compositionally biased region" description="Low complexity" evidence="1">
    <location>
        <begin position="7"/>
        <end position="18"/>
    </location>
</feature>
<dbReference type="InterPro" id="IPR011059">
    <property type="entry name" value="Metal-dep_hydrolase_composite"/>
</dbReference>
<sequence>MACWRGSSTRSPSSTARPSRPEAEAPMTTQEEVLVTGDIVTMDRDRPRAQALAVRGGRIVAVGTLDEARAALGPAPREVRYGEGTVVPGLIDTHNHMQWTAIQTRLVDLAPARSIADVQEAVRAYAQRNPDKPWIMSGSGWHVVSLREGRYPTRQELDAVCADRPVYLPRVGHAAVANTLALKMAGIARETPDPPGGRFEREPDGHPNGVLLEPSAFEQVARLVPPLSLEEQADALREMQRAYHAAGLTGIMDPGISPEMMRLYQLLWRRGELTIRSVVMPLADSSLPLEVNLASITHAWPTTGFGDARLKLGGVKLFLDGGASLGTALMREPYPDERCNCGIQVTPTESFRQIAWACAKQGWSLGVHVVGGKAIDIALEVFAEIDQEIPLKPLRFSLIHAYLWPEARNIREAARMGITVATQCSMQYTFGPLLVKRFGTALMATATPVRSWIDGGVVVGGGSDSPVTPYQPLLGLWQARTRHIAGTDEPVGRLQAVSGEEALALYTRDAAYVSFSEHERGVLRPGLLADWTVLSVDPVTCDPEALRGARVLATAVDGRVVHEA</sequence>
<dbReference type="SUPFAM" id="SSF51338">
    <property type="entry name" value="Composite domain of metallo-dependent hydrolases"/>
    <property type="match status" value="1"/>
</dbReference>
<keyword evidence="3" id="KW-0378">Hydrolase</keyword>
<organism evidence="3 4">
    <name type="scientific">Caenimonas sedimenti</name>
    <dbReference type="NCBI Taxonomy" id="2596921"/>
    <lineage>
        <taxon>Bacteria</taxon>
        <taxon>Pseudomonadati</taxon>
        <taxon>Pseudomonadota</taxon>
        <taxon>Betaproteobacteria</taxon>
        <taxon>Burkholderiales</taxon>
        <taxon>Comamonadaceae</taxon>
        <taxon>Caenimonas</taxon>
    </lineage>
</organism>
<dbReference type="InterPro" id="IPR013108">
    <property type="entry name" value="Amidohydro_3"/>
</dbReference>
<evidence type="ECO:0000259" key="2">
    <source>
        <dbReference type="Pfam" id="PF07969"/>
    </source>
</evidence>
<feature type="domain" description="Amidohydrolase 3" evidence="2">
    <location>
        <begin position="84"/>
        <end position="562"/>
    </location>
</feature>
<dbReference type="AlphaFoldDB" id="A0A562ZUV3"/>
<proteinExistence type="predicted"/>
<dbReference type="Gene3D" id="3.20.20.140">
    <property type="entry name" value="Metal-dependent hydrolases"/>
    <property type="match status" value="1"/>
</dbReference>
<comment type="caution">
    <text evidence="3">The sequence shown here is derived from an EMBL/GenBank/DDBJ whole genome shotgun (WGS) entry which is preliminary data.</text>
</comment>
<dbReference type="PANTHER" id="PTHR22642">
    <property type="entry name" value="IMIDAZOLONEPROPIONASE"/>
    <property type="match status" value="1"/>
</dbReference>
<accession>A0A562ZUV3</accession>
<reference evidence="3 4" key="1">
    <citation type="submission" date="2019-07" db="EMBL/GenBank/DDBJ databases">
        <title>Caenimonas sedimenti sp. nov., isolated from activated sludge.</title>
        <authorList>
            <person name="Xu J."/>
        </authorList>
    </citation>
    <scope>NUCLEOTIDE SEQUENCE [LARGE SCALE GENOMIC DNA]</scope>
    <source>
        <strain evidence="3 4">HX-9-20</strain>
    </source>
</reference>
<evidence type="ECO:0000313" key="3">
    <source>
        <dbReference type="EMBL" id="TWO72379.1"/>
    </source>
</evidence>
<dbReference type="Gene3D" id="3.10.310.70">
    <property type="match status" value="1"/>
</dbReference>
<dbReference type="Proteomes" id="UP000318199">
    <property type="component" value="Unassembled WGS sequence"/>
</dbReference>
<name>A0A562ZUV3_9BURK</name>
<dbReference type="Gene3D" id="2.30.40.10">
    <property type="entry name" value="Urease, subunit C, domain 1"/>
    <property type="match status" value="1"/>
</dbReference>
<dbReference type="EMBL" id="VOBQ01000004">
    <property type="protein sequence ID" value="TWO72379.1"/>
    <property type="molecule type" value="Genomic_DNA"/>
</dbReference>
<dbReference type="CDD" id="cd01300">
    <property type="entry name" value="YtcJ_like"/>
    <property type="match status" value="1"/>
</dbReference>
<dbReference type="SUPFAM" id="SSF51556">
    <property type="entry name" value="Metallo-dependent hydrolases"/>
    <property type="match status" value="1"/>
</dbReference>